<protein>
    <submittedName>
        <fullName evidence="2">M48 family metallopeptidase</fullName>
    </submittedName>
</protein>
<evidence type="ECO:0000259" key="1">
    <source>
        <dbReference type="Pfam" id="PF01863"/>
    </source>
</evidence>
<dbReference type="RefSeq" id="WP_066736044.1">
    <property type="nucleotide sequence ID" value="NZ_JAJCIQ010000002.1"/>
</dbReference>
<proteinExistence type="predicted"/>
<evidence type="ECO:0000313" key="2">
    <source>
        <dbReference type="EMBL" id="MCB7386928.1"/>
    </source>
</evidence>
<dbReference type="PANTHER" id="PTHR30399:SF1">
    <property type="entry name" value="UTP PYROPHOSPHATASE"/>
    <property type="match status" value="1"/>
</dbReference>
<dbReference type="InterPro" id="IPR053136">
    <property type="entry name" value="UTP_pyrophosphatase-like"/>
</dbReference>
<keyword evidence="3" id="KW-1185">Reference proteome</keyword>
<dbReference type="CDD" id="cd07344">
    <property type="entry name" value="M48_yhfN_like"/>
    <property type="match status" value="1"/>
</dbReference>
<sequence length="178" mass="21401">MEYELIRSSRRTLSIEVSRDGRVLVRAPRNCSKKQIEEFLARKAEWIAEKLDMQKRIAEQVESRTQLTDQQRSFYREKAREVLTQRVEHYAKAMGVTYGRIAIREQKTRWGSCSAPGNLNFNWKLILMPPGVLDYVVVHELAHRREMNHSDRFWAVVEYYMPEYKKYRKWLKENGRLF</sequence>
<dbReference type="InterPro" id="IPR002725">
    <property type="entry name" value="YgjP-like_metallopeptidase"/>
</dbReference>
<name>A0ABS8DEU4_9FIRM</name>
<organism evidence="2 3">
    <name type="scientific">Bariatricus massiliensis</name>
    <dbReference type="NCBI Taxonomy" id="1745713"/>
    <lineage>
        <taxon>Bacteria</taxon>
        <taxon>Bacillati</taxon>
        <taxon>Bacillota</taxon>
        <taxon>Clostridia</taxon>
        <taxon>Lachnospirales</taxon>
        <taxon>Lachnospiraceae</taxon>
        <taxon>Bariatricus</taxon>
    </lineage>
</organism>
<dbReference type="Proteomes" id="UP001299546">
    <property type="component" value="Unassembled WGS sequence"/>
</dbReference>
<accession>A0ABS8DEU4</accession>
<gene>
    <name evidence="2" type="ORF">LIZ65_06470</name>
</gene>
<reference evidence="2 3" key="1">
    <citation type="submission" date="2021-10" db="EMBL/GenBank/DDBJ databases">
        <title>Collection of gut derived symbiotic bacterial strains cultured from healthy donors.</title>
        <authorList>
            <person name="Lin H."/>
            <person name="Littmann E."/>
            <person name="Kohout C."/>
            <person name="Pamer E.G."/>
        </authorList>
    </citation>
    <scope>NUCLEOTIDE SEQUENCE [LARGE SCALE GENOMIC DNA]</scope>
    <source>
        <strain evidence="2 3">DFI.1.165</strain>
    </source>
</reference>
<dbReference type="Gene3D" id="3.30.2010.10">
    <property type="entry name" value="Metalloproteases ('zincins'), catalytic domain"/>
    <property type="match status" value="1"/>
</dbReference>
<dbReference type="EMBL" id="JAJCIS010000002">
    <property type="protein sequence ID" value="MCB7386928.1"/>
    <property type="molecule type" value="Genomic_DNA"/>
</dbReference>
<comment type="caution">
    <text evidence="2">The sequence shown here is derived from an EMBL/GenBank/DDBJ whole genome shotgun (WGS) entry which is preliminary data.</text>
</comment>
<dbReference type="Pfam" id="PF01863">
    <property type="entry name" value="YgjP-like"/>
    <property type="match status" value="1"/>
</dbReference>
<feature type="domain" description="YgjP-like metallopeptidase" evidence="1">
    <location>
        <begin position="56"/>
        <end position="174"/>
    </location>
</feature>
<evidence type="ECO:0000313" key="3">
    <source>
        <dbReference type="Proteomes" id="UP001299546"/>
    </source>
</evidence>
<dbReference type="PANTHER" id="PTHR30399">
    <property type="entry name" value="UNCHARACTERIZED PROTEIN YGJP"/>
    <property type="match status" value="1"/>
</dbReference>